<comment type="caution">
    <text evidence="2">The sequence shown here is derived from an EMBL/GenBank/DDBJ whole genome shotgun (WGS) entry which is preliminary data.</text>
</comment>
<keyword evidence="2" id="KW-0418">Kinase</keyword>
<evidence type="ECO:0000313" key="2">
    <source>
        <dbReference type="EMBL" id="MBS6635204.1"/>
    </source>
</evidence>
<dbReference type="GO" id="GO:0016301">
    <property type="term" value="F:kinase activity"/>
    <property type="evidence" value="ECO:0007669"/>
    <property type="project" value="UniProtKB-KW"/>
</dbReference>
<feature type="compositionally biased region" description="Basic and acidic residues" evidence="1">
    <location>
        <begin position="129"/>
        <end position="138"/>
    </location>
</feature>
<proteinExistence type="predicted"/>
<evidence type="ECO:0000256" key="1">
    <source>
        <dbReference type="SAM" id="MobiDB-lite"/>
    </source>
</evidence>
<sequence length="329" mass="36108">MLDSFVPTAYRTEFTPWPVSERYAATRHAGTPEAQLLPGELTVHRGDGAVMSYYLNWPENFGPADKPIALRPRYKNSYPQDFVLTVQVRDAQLLFSVSSRSFWEQRDGRAVERGLIARGYLPLDAPGTPRREKVRPEEGDSSPAISSAPPLLGWDIADTYPARMALIRALCEGLCASLTAQATALAPGEARADEREDRLQAVHLNASARPDGAETGWETPAGMVRALIIEQDESAGGEARAYYANVLSPAPNEFGNIVWSTRKDAEYFPYRPVRHKPIFHAPCPRELVPSAVQALVRHLPEAPAATDHEAPPRSQSLPTPGESPSADPH</sequence>
<reference evidence="2" key="1">
    <citation type="submission" date="2021-02" db="EMBL/GenBank/DDBJ databases">
        <title>Infant gut strain persistence is associated with maternal origin, phylogeny, and functional potential including surface adhesion and iron acquisition.</title>
        <authorList>
            <person name="Lou Y.C."/>
        </authorList>
    </citation>
    <scope>NUCLEOTIDE SEQUENCE</scope>
    <source>
        <strain evidence="2">L1_008_092G1_dasL1_008_092G1_concoct_16</strain>
    </source>
</reference>
<name>A0A943TAJ2_9MICC</name>
<feature type="region of interest" description="Disordered" evidence="1">
    <location>
        <begin position="300"/>
        <end position="329"/>
    </location>
</feature>
<organism evidence="2 3">
    <name type="scientific">Rothia mucilaginosa</name>
    <dbReference type="NCBI Taxonomy" id="43675"/>
    <lineage>
        <taxon>Bacteria</taxon>
        <taxon>Bacillati</taxon>
        <taxon>Actinomycetota</taxon>
        <taxon>Actinomycetes</taxon>
        <taxon>Micrococcales</taxon>
        <taxon>Micrococcaceae</taxon>
        <taxon>Rothia</taxon>
    </lineage>
</organism>
<dbReference type="RefSeq" id="WP_303952939.1">
    <property type="nucleotide sequence ID" value="NZ_JAGZXI010000007.1"/>
</dbReference>
<keyword evidence="2" id="KW-0808">Transferase</keyword>
<evidence type="ECO:0000313" key="3">
    <source>
        <dbReference type="Proteomes" id="UP000739069"/>
    </source>
</evidence>
<gene>
    <name evidence="2" type="ORF">KH265_06040</name>
</gene>
<protein>
    <submittedName>
        <fullName evidence="2">Histidine kinase</fullName>
    </submittedName>
</protein>
<dbReference type="EMBL" id="JAGZXI010000007">
    <property type="protein sequence ID" value="MBS6635204.1"/>
    <property type="molecule type" value="Genomic_DNA"/>
</dbReference>
<dbReference type="Proteomes" id="UP000739069">
    <property type="component" value="Unassembled WGS sequence"/>
</dbReference>
<dbReference type="AlphaFoldDB" id="A0A943TAJ2"/>
<feature type="region of interest" description="Disordered" evidence="1">
    <location>
        <begin position="122"/>
        <end position="147"/>
    </location>
</feature>
<accession>A0A943TAJ2</accession>